<dbReference type="GO" id="GO:0016987">
    <property type="term" value="F:sigma factor activity"/>
    <property type="evidence" value="ECO:0007669"/>
    <property type="project" value="UniProtKB-KW"/>
</dbReference>
<keyword evidence="4" id="KW-0238">DNA-binding</keyword>
<sequence length="169" mass="20044">MNTRIKGGKKLTQDFDQIYLTCYQVVYRYALSLTGNPSDAEDIAQQTFFQALKKIHQFRGDCAIESWLCGIAKNYWLSLMRKQKHRSDADVPELVSGSLEEMLLDREMSDRLFKMLHQLEEPYREVFWLRVFGERSFREIAGLFGKTESWARVTYHRARCRLQERMNSE</sequence>
<protein>
    <submittedName>
        <fullName evidence="8">RNA polymerase sigma factor</fullName>
    </submittedName>
</protein>
<dbReference type="InterPro" id="IPR007627">
    <property type="entry name" value="RNA_pol_sigma70_r2"/>
</dbReference>
<dbReference type="PANTHER" id="PTHR43133:SF8">
    <property type="entry name" value="RNA POLYMERASE SIGMA FACTOR HI_1459-RELATED"/>
    <property type="match status" value="1"/>
</dbReference>
<dbReference type="InterPro" id="IPR039425">
    <property type="entry name" value="RNA_pol_sigma-70-like"/>
</dbReference>
<feature type="domain" description="RNA polymerase sigma factor 70 region 4 type 2" evidence="7">
    <location>
        <begin position="111"/>
        <end position="159"/>
    </location>
</feature>
<dbReference type="InterPro" id="IPR013324">
    <property type="entry name" value="RNA_pol_sigma_r3/r4-like"/>
</dbReference>
<organism evidence="8 9">
    <name type="scientific">Candidatus Faecivivens stercoripullorum</name>
    <dbReference type="NCBI Taxonomy" id="2840805"/>
    <lineage>
        <taxon>Bacteria</taxon>
        <taxon>Bacillati</taxon>
        <taxon>Bacillota</taxon>
        <taxon>Clostridia</taxon>
        <taxon>Eubacteriales</taxon>
        <taxon>Oscillospiraceae</taxon>
        <taxon>Oscillospiraceae incertae sedis</taxon>
        <taxon>Candidatus Faecivivens</taxon>
    </lineage>
</organism>
<dbReference type="Proteomes" id="UP000824160">
    <property type="component" value="Unassembled WGS sequence"/>
</dbReference>
<feature type="domain" description="RNA polymerase sigma-70 region 2" evidence="6">
    <location>
        <begin position="19"/>
        <end position="85"/>
    </location>
</feature>
<keyword evidence="3" id="KW-0731">Sigma factor</keyword>
<accession>A0A9D1H7L1</accession>
<evidence type="ECO:0000256" key="5">
    <source>
        <dbReference type="ARBA" id="ARBA00023163"/>
    </source>
</evidence>
<evidence type="ECO:0000256" key="4">
    <source>
        <dbReference type="ARBA" id="ARBA00023125"/>
    </source>
</evidence>
<dbReference type="NCBIfam" id="TIGR02937">
    <property type="entry name" value="sigma70-ECF"/>
    <property type="match status" value="1"/>
</dbReference>
<dbReference type="Pfam" id="PF04542">
    <property type="entry name" value="Sigma70_r2"/>
    <property type="match status" value="1"/>
</dbReference>
<dbReference type="EMBL" id="DVLW01000096">
    <property type="protein sequence ID" value="HIT94244.1"/>
    <property type="molecule type" value="Genomic_DNA"/>
</dbReference>
<comment type="similarity">
    <text evidence="1">Belongs to the sigma-70 factor family. ECF subfamily.</text>
</comment>
<evidence type="ECO:0000259" key="6">
    <source>
        <dbReference type="Pfam" id="PF04542"/>
    </source>
</evidence>
<dbReference type="Pfam" id="PF08281">
    <property type="entry name" value="Sigma70_r4_2"/>
    <property type="match status" value="1"/>
</dbReference>
<dbReference type="InterPro" id="IPR013325">
    <property type="entry name" value="RNA_pol_sigma_r2"/>
</dbReference>
<keyword evidence="5" id="KW-0804">Transcription</keyword>
<reference evidence="8" key="1">
    <citation type="submission" date="2020-10" db="EMBL/GenBank/DDBJ databases">
        <authorList>
            <person name="Gilroy R."/>
        </authorList>
    </citation>
    <scope>NUCLEOTIDE SEQUENCE</scope>
    <source>
        <strain evidence="8">ChiBcec7-5410</strain>
    </source>
</reference>
<name>A0A9D1H7L1_9FIRM</name>
<evidence type="ECO:0000256" key="1">
    <source>
        <dbReference type="ARBA" id="ARBA00010641"/>
    </source>
</evidence>
<comment type="caution">
    <text evidence="8">The sequence shown here is derived from an EMBL/GenBank/DDBJ whole genome shotgun (WGS) entry which is preliminary data.</text>
</comment>
<evidence type="ECO:0000259" key="7">
    <source>
        <dbReference type="Pfam" id="PF08281"/>
    </source>
</evidence>
<evidence type="ECO:0000256" key="3">
    <source>
        <dbReference type="ARBA" id="ARBA00023082"/>
    </source>
</evidence>
<gene>
    <name evidence="8" type="ORF">IAC43_03595</name>
</gene>
<dbReference type="AlphaFoldDB" id="A0A9D1H7L1"/>
<dbReference type="SUPFAM" id="SSF88946">
    <property type="entry name" value="Sigma2 domain of RNA polymerase sigma factors"/>
    <property type="match status" value="1"/>
</dbReference>
<reference evidence="8" key="2">
    <citation type="journal article" date="2021" name="PeerJ">
        <title>Extensive microbial diversity within the chicken gut microbiome revealed by metagenomics and culture.</title>
        <authorList>
            <person name="Gilroy R."/>
            <person name="Ravi A."/>
            <person name="Getino M."/>
            <person name="Pursley I."/>
            <person name="Horton D.L."/>
            <person name="Alikhan N.F."/>
            <person name="Baker D."/>
            <person name="Gharbi K."/>
            <person name="Hall N."/>
            <person name="Watson M."/>
            <person name="Adriaenssens E.M."/>
            <person name="Foster-Nyarko E."/>
            <person name="Jarju S."/>
            <person name="Secka A."/>
            <person name="Antonio M."/>
            <person name="Oren A."/>
            <person name="Chaudhuri R.R."/>
            <person name="La Ragione R."/>
            <person name="Hildebrand F."/>
            <person name="Pallen M.J."/>
        </authorList>
    </citation>
    <scope>NUCLEOTIDE SEQUENCE</scope>
    <source>
        <strain evidence="8">ChiBcec7-5410</strain>
    </source>
</reference>
<dbReference type="PANTHER" id="PTHR43133">
    <property type="entry name" value="RNA POLYMERASE ECF-TYPE SIGMA FACTO"/>
    <property type="match status" value="1"/>
</dbReference>
<evidence type="ECO:0000313" key="9">
    <source>
        <dbReference type="Proteomes" id="UP000824160"/>
    </source>
</evidence>
<dbReference type="Gene3D" id="1.10.10.10">
    <property type="entry name" value="Winged helix-like DNA-binding domain superfamily/Winged helix DNA-binding domain"/>
    <property type="match status" value="1"/>
</dbReference>
<dbReference type="CDD" id="cd06171">
    <property type="entry name" value="Sigma70_r4"/>
    <property type="match status" value="1"/>
</dbReference>
<dbReference type="InterPro" id="IPR014284">
    <property type="entry name" value="RNA_pol_sigma-70_dom"/>
</dbReference>
<proteinExistence type="inferred from homology"/>
<dbReference type="InterPro" id="IPR013249">
    <property type="entry name" value="RNA_pol_sigma70_r4_t2"/>
</dbReference>
<dbReference type="Gene3D" id="1.10.1740.10">
    <property type="match status" value="1"/>
</dbReference>
<dbReference type="GO" id="GO:0006352">
    <property type="term" value="P:DNA-templated transcription initiation"/>
    <property type="evidence" value="ECO:0007669"/>
    <property type="project" value="InterPro"/>
</dbReference>
<dbReference type="GO" id="GO:0003677">
    <property type="term" value="F:DNA binding"/>
    <property type="evidence" value="ECO:0007669"/>
    <property type="project" value="UniProtKB-KW"/>
</dbReference>
<evidence type="ECO:0000313" key="8">
    <source>
        <dbReference type="EMBL" id="HIT94244.1"/>
    </source>
</evidence>
<evidence type="ECO:0000256" key="2">
    <source>
        <dbReference type="ARBA" id="ARBA00023015"/>
    </source>
</evidence>
<keyword evidence="2" id="KW-0805">Transcription regulation</keyword>
<dbReference type="InterPro" id="IPR036388">
    <property type="entry name" value="WH-like_DNA-bd_sf"/>
</dbReference>
<dbReference type="SUPFAM" id="SSF88659">
    <property type="entry name" value="Sigma3 and sigma4 domains of RNA polymerase sigma factors"/>
    <property type="match status" value="1"/>
</dbReference>